<dbReference type="GO" id="GO:0015112">
    <property type="term" value="F:nitrate transmembrane transporter activity"/>
    <property type="evidence" value="ECO:0007669"/>
    <property type="project" value="InterPro"/>
</dbReference>
<sequence length="465" mass="48963">MASAAEPSTTWQKYETYSLPTDPKQGDRATVLRLRNGRRPHMQTFWVSTLAWFAAFTAWFSFAPLMPEVKKDLGLSTSDVYNANISAVSATLVARLVVGPLADALGARTTFSLLLAAGSVPVFCSGLVDSAGSLALVRFFIGVLGACFVCNQILASQMFSREVIGTASAVSGGWGNLGGGVCQIAMVLIWSGLKQGLPHETAWRVSFIFPAAFVLIMSVVVLTRCDDSPKGQYKELIAHGAMVRKSSAKAASQGYRDYNSWILTIHYAACLGVELTTLNTCATYFDDKFGLGTTKAGLIATVFGLMQIFTRASGGLLSDSAFKHFGGGSTGMRGRIIVQMCTLTAEGVCLVIFSRMNSLGSAIALLTSFAVGVQMSEGSTFGIVPSVCPEATGAVSGIVGAGGNLGAIAFGLLFRFGPSAPETCFLLLGFIVLGCAALTPLLRLKGHDGMFTRAKVEEPGAIDII</sequence>
<feature type="transmembrane region" description="Helical" evidence="6">
    <location>
        <begin position="134"/>
        <end position="155"/>
    </location>
</feature>
<comment type="subcellular location">
    <subcellularLocation>
        <location evidence="1">Membrane</location>
        <topology evidence="1">Multi-pass membrane protein</topology>
    </subcellularLocation>
</comment>
<name>A0A836CM93_9STRA</name>
<evidence type="ECO:0000256" key="3">
    <source>
        <dbReference type="ARBA" id="ARBA00022692"/>
    </source>
</evidence>
<dbReference type="AlphaFoldDB" id="A0A836CM93"/>
<evidence type="ECO:0000256" key="2">
    <source>
        <dbReference type="ARBA" id="ARBA00008432"/>
    </source>
</evidence>
<feature type="transmembrane region" description="Helical" evidence="6">
    <location>
        <begin position="391"/>
        <end position="413"/>
    </location>
</feature>
<gene>
    <name evidence="7" type="ORF">JKP88DRAFT_205459</name>
</gene>
<reference evidence="7" key="1">
    <citation type="submission" date="2021-02" db="EMBL/GenBank/DDBJ databases">
        <title>First Annotated Genome of the Yellow-green Alga Tribonema minus.</title>
        <authorList>
            <person name="Mahan K.M."/>
        </authorList>
    </citation>
    <scope>NUCLEOTIDE SEQUENCE</scope>
    <source>
        <strain evidence="7">UTEX B ZZ1240</strain>
    </source>
</reference>
<feature type="transmembrane region" description="Helical" evidence="6">
    <location>
        <begin position="110"/>
        <end position="128"/>
    </location>
</feature>
<dbReference type="SUPFAM" id="SSF103473">
    <property type="entry name" value="MFS general substrate transporter"/>
    <property type="match status" value="1"/>
</dbReference>
<keyword evidence="5 6" id="KW-0472">Membrane</keyword>
<evidence type="ECO:0000313" key="8">
    <source>
        <dbReference type="Proteomes" id="UP000664859"/>
    </source>
</evidence>
<feature type="transmembrane region" description="Helical" evidence="6">
    <location>
        <begin position="167"/>
        <end position="190"/>
    </location>
</feature>
<evidence type="ECO:0000256" key="4">
    <source>
        <dbReference type="ARBA" id="ARBA00022989"/>
    </source>
</evidence>
<feature type="transmembrane region" description="Helical" evidence="6">
    <location>
        <begin position="362"/>
        <end position="384"/>
    </location>
</feature>
<dbReference type="GO" id="GO:0016020">
    <property type="term" value="C:membrane"/>
    <property type="evidence" value="ECO:0007669"/>
    <property type="project" value="UniProtKB-SubCell"/>
</dbReference>
<accession>A0A836CM93</accession>
<keyword evidence="4 6" id="KW-1133">Transmembrane helix</keyword>
<keyword evidence="3 6" id="KW-0812">Transmembrane</keyword>
<keyword evidence="8" id="KW-1185">Reference proteome</keyword>
<comment type="caution">
    <text evidence="7">The sequence shown here is derived from an EMBL/GenBank/DDBJ whole genome shotgun (WGS) entry which is preliminary data.</text>
</comment>
<dbReference type="InterPro" id="IPR011701">
    <property type="entry name" value="MFS"/>
</dbReference>
<protein>
    <submittedName>
        <fullName evidence="7">Nitrate high affinity transporter</fullName>
    </submittedName>
</protein>
<feature type="transmembrane region" description="Helical" evidence="6">
    <location>
        <begin position="202"/>
        <end position="222"/>
    </location>
</feature>
<dbReference type="OrthoDB" id="434240at2759"/>
<dbReference type="Pfam" id="PF07690">
    <property type="entry name" value="MFS_1"/>
    <property type="match status" value="1"/>
</dbReference>
<evidence type="ECO:0000256" key="1">
    <source>
        <dbReference type="ARBA" id="ARBA00004141"/>
    </source>
</evidence>
<dbReference type="Gene3D" id="1.20.1250.20">
    <property type="entry name" value="MFS general substrate transporter like domains"/>
    <property type="match status" value="2"/>
</dbReference>
<feature type="transmembrane region" description="Helical" evidence="6">
    <location>
        <begin position="336"/>
        <end position="356"/>
    </location>
</feature>
<evidence type="ECO:0000256" key="5">
    <source>
        <dbReference type="ARBA" id="ARBA00023136"/>
    </source>
</evidence>
<organism evidence="7 8">
    <name type="scientific">Tribonema minus</name>
    <dbReference type="NCBI Taxonomy" id="303371"/>
    <lineage>
        <taxon>Eukaryota</taxon>
        <taxon>Sar</taxon>
        <taxon>Stramenopiles</taxon>
        <taxon>Ochrophyta</taxon>
        <taxon>PX clade</taxon>
        <taxon>Xanthophyceae</taxon>
        <taxon>Tribonematales</taxon>
        <taxon>Tribonemataceae</taxon>
        <taxon>Tribonema</taxon>
    </lineage>
</organism>
<dbReference type="InterPro" id="IPR036259">
    <property type="entry name" value="MFS_trans_sf"/>
</dbReference>
<feature type="transmembrane region" description="Helical" evidence="6">
    <location>
        <begin position="43"/>
        <end position="60"/>
    </location>
</feature>
<dbReference type="Proteomes" id="UP000664859">
    <property type="component" value="Unassembled WGS sequence"/>
</dbReference>
<dbReference type="EMBL" id="JAFCMP010000034">
    <property type="protein sequence ID" value="KAG5190448.1"/>
    <property type="molecule type" value="Genomic_DNA"/>
</dbReference>
<proteinExistence type="inferred from homology"/>
<dbReference type="InterPro" id="IPR044772">
    <property type="entry name" value="NO3_transporter"/>
</dbReference>
<feature type="transmembrane region" description="Helical" evidence="6">
    <location>
        <begin position="425"/>
        <end position="444"/>
    </location>
</feature>
<evidence type="ECO:0000313" key="7">
    <source>
        <dbReference type="EMBL" id="KAG5190448.1"/>
    </source>
</evidence>
<evidence type="ECO:0000256" key="6">
    <source>
        <dbReference type="SAM" id="Phobius"/>
    </source>
</evidence>
<comment type="similarity">
    <text evidence="2">Belongs to the major facilitator superfamily. Nitrate/nitrite porter (TC 2.A.1.8) family.</text>
</comment>
<dbReference type="PANTHER" id="PTHR23515">
    <property type="entry name" value="HIGH-AFFINITY NITRATE TRANSPORTER 2.3"/>
    <property type="match status" value="1"/>
</dbReference>